<protein>
    <recommendedName>
        <fullName evidence="2">Alpha/beta hydrolase fold-3 domain-containing protein</fullName>
    </recommendedName>
</protein>
<dbReference type="InterPro" id="IPR029058">
    <property type="entry name" value="AB_hydrolase_fold"/>
</dbReference>
<name>A0A9N9LL73_9HELO</name>
<dbReference type="EMBL" id="CAJVRM010000102">
    <property type="protein sequence ID" value="CAG8974379.1"/>
    <property type="molecule type" value="Genomic_DNA"/>
</dbReference>
<dbReference type="GO" id="GO:0016787">
    <property type="term" value="F:hydrolase activity"/>
    <property type="evidence" value="ECO:0007669"/>
    <property type="project" value="UniProtKB-KW"/>
</dbReference>
<sequence>MPLTSDVVIDAGKFDPANNTEQANNLNRLLIERAASAPKWYEVGAPKYREMVWAGETPTPVPTVSPDGINFKIGSREAGRDIPCRVIYPSSRKTDGERNNCKGSFLHFHGGGWTLGDERSQDRLLQFYADTGDLAAISIGYRLGPEHPFPRGPEDCIDAGEHVFKNSEKDYGGPLKFIGGESAGGHLSVVTLFHLLKTYPDLHILGLVLNFGCYDLTKLPLHINMTHAAIIPETMANQFRDSFMPNMSLAQKKTPAVSPFYEDLGPFRGRLPGALLTCGTEDPLLDDSVLMGMRWMMAGGTAFIKIYTGAPHGFLVVPVAMLKEAEQCYGDIRTYIVDLMEMDGEKA</sequence>
<dbReference type="SUPFAM" id="SSF53474">
    <property type="entry name" value="alpha/beta-Hydrolases"/>
    <property type="match status" value="1"/>
</dbReference>
<proteinExistence type="predicted"/>
<dbReference type="InterPro" id="IPR013094">
    <property type="entry name" value="AB_hydrolase_3"/>
</dbReference>
<organism evidence="3 4">
    <name type="scientific">Hymenoscyphus albidus</name>
    <dbReference type="NCBI Taxonomy" id="595503"/>
    <lineage>
        <taxon>Eukaryota</taxon>
        <taxon>Fungi</taxon>
        <taxon>Dikarya</taxon>
        <taxon>Ascomycota</taxon>
        <taxon>Pezizomycotina</taxon>
        <taxon>Leotiomycetes</taxon>
        <taxon>Helotiales</taxon>
        <taxon>Helotiaceae</taxon>
        <taxon>Hymenoscyphus</taxon>
    </lineage>
</organism>
<evidence type="ECO:0000313" key="3">
    <source>
        <dbReference type="EMBL" id="CAG8974379.1"/>
    </source>
</evidence>
<dbReference type="Gene3D" id="3.40.50.1820">
    <property type="entry name" value="alpha/beta hydrolase"/>
    <property type="match status" value="1"/>
</dbReference>
<dbReference type="Pfam" id="PF07859">
    <property type="entry name" value="Abhydrolase_3"/>
    <property type="match status" value="1"/>
</dbReference>
<evidence type="ECO:0000256" key="1">
    <source>
        <dbReference type="ARBA" id="ARBA00022801"/>
    </source>
</evidence>
<accession>A0A9N9LL73</accession>
<dbReference type="PANTHER" id="PTHR48081">
    <property type="entry name" value="AB HYDROLASE SUPERFAMILY PROTEIN C4A8.06C"/>
    <property type="match status" value="1"/>
</dbReference>
<evidence type="ECO:0000313" key="4">
    <source>
        <dbReference type="Proteomes" id="UP000701801"/>
    </source>
</evidence>
<dbReference type="InterPro" id="IPR050300">
    <property type="entry name" value="GDXG_lipolytic_enzyme"/>
</dbReference>
<dbReference type="OrthoDB" id="408631at2759"/>
<gene>
    <name evidence="3" type="ORF">HYALB_00010630</name>
</gene>
<dbReference type="Proteomes" id="UP000701801">
    <property type="component" value="Unassembled WGS sequence"/>
</dbReference>
<evidence type="ECO:0000259" key="2">
    <source>
        <dbReference type="Pfam" id="PF07859"/>
    </source>
</evidence>
<feature type="domain" description="Alpha/beta hydrolase fold-3" evidence="2">
    <location>
        <begin position="106"/>
        <end position="315"/>
    </location>
</feature>
<comment type="caution">
    <text evidence="3">The sequence shown here is derived from an EMBL/GenBank/DDBJ whole genome shotgun (WGS) entry which is preliminary data.</text>
</comment>
<reference evidence="3" key="1">
    <citation type="submission" date="2021-07" db="EMBL/GenBank/DDBJ databases">
        <authorList>
            <person name="Durling M."/>
        </authorList>
    </citation>
    <scope>NUCLEOTIDE SEQUENCE</scope>
</reference>
<dbReference type="AlphaFoldDB" id="A0A9N9LL73"/>
<keyword evidence="4" id="KW-1185">Reference proteome</keyword>
<keyword evidence="1" id="KW-0378">Hydrolase</keyword>